<dbReference type="RefSeq" id="WP_113036644.1">
    <property type="nucleotide sequence ID" value="NZ_QMFB01000052.1"/>
</dbReference>
<dbReference type="EMBL" id="QMFB01000052">
    <property type="protein sequence ID" value="RAV09211.1"/>
    <property type="molecule type" value="Genomic_DNA"/>
</dbReference>
<name>A0A329LMI5_9BACL</name>
<proteinExistence type="inferred from homology"/>
<keyword evidence="5" id="KW-1185">Reference proteome</keyword>
<dbReference type="PANTHER" id="PTHR43649:SF31">
    <property type="entry name" value="SN-GLYCEROL-3-PHOSPHATE-BINDING PERIPLASMIC PROTEIN UGPB"/>
    <property type="match status" value="1"/>
</dbReference>
<dbReference type="PANTHER" id="PTHR43649">
    <property type="entry name" value="ARABINOSE-BINDING PROTEIN-RELATED"/>
    <property type="match status" value="1"/>
</dbReference>
<keyword evidence="3" id="KW-0472">Membrane</keyword>
<evidence type="ECO:0000313" key="5">
    <source>
        <dbReference type="Proteomes" id="UP000250369"/>
    </source>
</evidence>
<dbReference type="AlphaFoldDB" id="A0A329LMI5"/>
<protein>
    <submittedName>
        <fullName evidence="4">ABC transporter substrate-binding protein</fullName>
    </submittedName>
</protein>
<reference evidence="4 5" key="1">
    <citation type="journal article" date="2009" name="Int. J. Syst. Evol. Microbiol.">
        <title>Paenibacillus contaminans sp. nov., isolated from a contaminated laboratory plate.</title>
        <authorList>
            <person name="Chou J.H."/>
            <person name="Lee J.H."/>
            <person name="Lin M.C."/>
            <person name="Chang P.S."/>
            <person name="Arun A.B."/>
            <person name="Young C.C."/>
            <person name="Chen W.M."/>
        </authorList>
    </citation>
    <scope>NUCLEOTIDE SEQUENCE [LARGE SCALE GENOMIC DNA]</scope>
    <source>
        <strain evidence="4 5">CKOBP-6</strain>
    </source>
</reference>
<gene>
    <name evidence="4" type="ORF">DQG23_39975</name>
</gene>
<sequence length="588" mass="66227">MRKKRGGVRTAFIAGVPTAQILKGEVAVNRRKWFLNALVFVFILSSFLVGCSSKGKEGEGGKQSAAPSASPQSSPKPSAEAGDGKLKKYDPPIEMSTVTFNYNYPKFDKGDDINNNPWSRYMLEQYGIKVNTLWDVADSQYEQKVNLMIASRDIPDFFAVTPTQFKQLYDAKLIEDLTDSYNKYASDDIKKLINDAGAEVLESAKMKGRIMAIPWTGEAQVGVPILWIREDWLTKLNLSGPQSMSDVLNIAKAFATQDPDGNQKDDTYGLALDKDFGQLTGFLNGYHAYQGIWMKDGSGGLTYSTLQPEMKKALGALQEMFKAKQIDPEFGVKDGNKVNETIGANKLGMMFGSIGTAQVMQNVTPDTNWLPFPVPSIDGQKASMQHPLNIYSYYWVVKKGTKNPEAIYQMIQAWIDLFYKNTSDEVYAKYNAVTGTGYWMNAPIKLYNTFNDVDAYRHIKPFLEKKDKTNEDLSKLTPMERAWYKELLEYEKGDMKFRGRNGKAGLNSGAKVIDGYVQNNQYMPEAFTTVPTPAMVQKMPALKKMEYQMISKIILGAPLEEFDTFVEQWKKLGGDEITKEVNEWYKNK</sequence>
<evidence type="ECO:0000256" key="2">
    <source>
        <dbReference type="SAM" id="MobiDB-lite"/>
    </source>
</evidence>
<dbReference type="Gene3D" id="3.40.190.10">
    <property type="entry name" value="Periplasmic binding protein-like II"/>
    <property type="match status" value="3"/>
</dbReference>
<feature type="compositionally biased region" description="Low complexity" evidence="2">
    <location>
        <begin position="62"/>
        <end position="79"/>
    </location>
</feature>
<comment type="similarity">
    <text evidence="1">Belongs to the bacterial solute-binding protein 1 family.</text>
</comment>
<organism evidence="4 5">
    <name type="scientific">Paenibacillus contaminans</name>
    <dbReference type="NCBI Taxonomy" id="450362"/>
    <lineage>
        <taxon>Bacteria</taxon>
        <taxon>Bacillati</taxon>
        <taxon>Bacillota</taxon>
        <taxon>Bacilli</taxon>
        <taxon>Bacillales</taxon>
        <taxon>Paenibacillaceae</taxon>
        <taxon>Paenibacillus</taxon>
    </lineage>
</organism>
<dbReference type="OrthoDB" id="9787283at2"/>
<dbReference type="InterPro" id="IPR050490">
    <property type="entry name" value="Bact_solute-bd_prot1"/>
</dbReference>
<comment type="caution">
    <text evidence="4">The sequence shown here is derived from an EMBL/GenBank/DDBJ whole genome shotgun (WGS) entry which is preliminary data.</text>
</comment>
<feature type="region of interest" description="Disordered" evidence="2">
    <location>
        <begin position="58"/>
        <end position="90"/>
    </location>
</feature>
<accession>A0A329LMI5</accession>
<evidence type="ECO:0000256" key="3">
    <source>
        <dbReference type="SAM" id="Phobius"/>
    </source>
</evidence>
<evidence type="ECO:0000256" key="1">
    <source>
        <dbReference type="ARBA" id="ARBA00008520"/>
    </source>
</evidence>
<keyword evidence="3" id="KW-0812">Transmembrane</keyword>
<dbReference type="SUPFAM" id="SSF53850">
    <property type="entry name" value="Periplasmic binding protein-like II"/>
    <property type="match status" value="1"/>
</dbReference>
<feature type="transmembrane region" description="Helical" evidence="3">
    <location>
        <begin position="33"/>
        <end position="50"/>
    </location>
</feature>
<keyword evidence="3" id="KW-1133">Transmembrane helix</keyword>
<evidence type="ECO:0000313" key="4">
    <source>
        <dbReference type="EMBL" id="RAV09211.1"/>
    </source>
</evidence>
<dbReference type="Proteomes" id="UP000250369">
    <property type="component" value="Unassembled WGS sequence"/>
</dbReference>